<comment type="caution">
    <text evidence="2">The sequence shown here is derived from an EMBL/GenBank/DDBJ whole genome shotgun (WGS) entry which is preliminary data.</text>
</comment>
<sequence>MVTSAFPVGDLLMLLIGFISPIPPFSRQSSDSKPNQALLLLKKILLHVVGRAVTPPPSSAAILRRAATLWYLWDDSTPECDWSIRGINRRADTGCVSSLRLFSM</sequence>
<accession>A0AAV4V803</accession>
<gene>
    <name evidence="2" type="ORF">CEXT_346861</name>
</gene>
<proteinExistence type="predicted"/>
<evidence type="ECO:0008006" key="4">
    <source>
        <dbReference type="Google" id="ProtNLM"/>
    </source>
</evidence>
<dbReference type="EMBL" id="BPLR01014085">
    <property type="protein sequence ID" value="GIY66148.1"/>
    <property type="molecule type" value="Genomic_DNA"/>
</dbReference>
<evidence type="ECO:0000313" key="3">
    <source>
        <dbReference type="Proteomes" id="UP001054945"/>
    </source>
</evidence>
<dbReference type="AlphaFoldDB" id="A0AAV4V803"/>
<protein>
    <recommendedName>
        <fullName evidence="4">Secreted protein</fullName>
    </recommendedName>
</protein>
<feature type="chain" id="PRO_5043943743" description="Secreted protein" evidence="1">
    <location>
        <begin position="22"/>
        <end position="104"/>
    </location>
</feature>
<feature type="signal peptide" evidence="1">
    <location>
        <begin position="1"/>
        <end position="21"/>
    </location>
</feature>
<keyword evidence="3" id="KW-1185">Reference proteome</keyword>
<organism evidence="2 3">
    <name type="scientific">Caerostris extrusa</name>
    <name type="common">Bark spider</name>
    <name type="synonym">Caerostris bankana</name>
    <dbReference type="NCBI Taxonomy" id="172846"/>
    <lineage>
        <taxon>Eukaryota</taxon>
        <taxon>Metazoa</taxon>
        <taxon>Ecdysozoa</taxon>
        <taxon>Arthropoda</taxon>
        <taxon>Chelicerata</taxon>
        <taxon>Arachnida</taxon>
        <taxon>Araneae</taxon>
        <taxon>Araneomorphae</taxon>
        <taxon>Entelegynae</taxon>
        <taxon>Araneoidea</taxon>
        <taxon>Araneidae</taxon>
        <taxon>Caerostris</taxon>
    </lineage>
</organism>
<evidence type="ECO:0000313" key="2">
    <source>
        <dbReference type="EMBL" id="GIY66148.1"/>
    </source>
</evidence>
<keyword evidence="1" id="KW-0732">Signal</keyword>
<evidence type="ECO:0000256" key="1">
    <source>
        <dbReference type="SAM" id="SignalP"/>
    </source>
</evidence>
<name>A0AAV4V803_CAEEX</name>
<reference evidence="2 3" key="1">
    <citation type="submission" date="2021-06" db="EMBL/GenBank/DDBJ databases">
        <title>Caerostris extrusa draft genome.</title>
        <authorList>
            <person name="Kono N."/>
            <person name="Arakawa K."/>
        </authorList>
    </citation>
    <scope>NUCLEOTIDE SEQUENCE [LARGE SCALE GENOMIC DNA]</scope>
</reference>
<dbReference type="Proteomes" id="UP001054945">
    <property type="component" value="Unassembled WGS sequence"/>
</dbReference>